<protein>
    <submittedName>
        <fullName evidence="3">PKD domain-containing protein</fullName>
    </submittedName>
</protein>
<dbReference type="Pfam" id="PF00801">
    <property type="entry name" value="PKD"/>
    <property type="match status" value="1"/>
</dbReference>
<dbReference type="InterPro" id="IPR000601">
    <property type="entry name" value="PKD_dom"/>
</dbReference>
<evidence type="ECO:0000313" key="3">
    <source>
        <dbReference type="EMBL" id="MEJ6012020.1"/>
    </source>
</evidence>
<proteinExistence type="predicted"/>
<feature type="domain" description="PKD" evidence="2">
    <location>
        <begin position="600"/>
        <end position="681"/>
    </location>
</feature>
<gene>
    <name evidence="3" type="ORF">WG900_19115</name>
</gene>
<evidence type="ECO:0000256" key="1">
    <source>
        <dbReference type="SAM" id="SignalP"/>
    </source>
</evidence>
<accession>A0ABU8SE28</accession>
<dbReference type="Gene3D" id="2.60.40.10">
    <property type="entry name" value="Immunoglobulins"/>
    <property type="match status" value="1"/>
</dbReference>
<dbReference type="RefSeq" id="WP_339969808.1">
    <property type="nucleotide sequence ID" value="NZ_JBBHJY010000012.1"/>
</dbReference>
<sequence length="703" mass="76288">MRQAAMRKALLIGILAGSSLAVPHVVLAAEPVAADAPAADPMFSQPYVDIDEWRDKPVRHRYVHGGFKGTEARFSLYMPPKEKFERRFFQYVTPVPDSENLAPTNGLDQIGFSIDSGGYFVETNSGGTNATAGPAFNTDPKIAAFRANAAAAQYSRVIASEMYGAGKIYGYLYGGSGGGYRTLGSMENTKGVWDGAVPFVLGSPMAAPNSFTIRMHAMRILNAKFPQIIDAVDAGGSGDPYKGLNAEEAAALKEATAMGFPLKAWFNYDKFGVHAFTALYQGMVMADPTYFEDFWTKPGYLGFNPPESLKKARLQFVTKIRDPLDEDEATAKGMPDLRIPGTSRGTAEDAWRIAVNDGSKRTVAFELEGTPPDVGFLGGDLVVLSGEAKGAKIAIRLLKGNIATLGVTRLGTVAKIKPGDEVRVDNSNFLAAQTFHRHQVPDASYKVYDQFRGPDGKPLYPQRKMLLGPMFAQGAAGTVPTGRFNGKIITVNSLLDREAVPWHSDWYRRKFDEHYGADAVNRYRIWYTENALHGAQQFSEDPTRVINYNPMLEQALRDVAAWVEKGVSPPQSTNYKVIDGQVIPAATAATRGSVQPVVTLKVNGAARAVVKAGQRVNFVTTISVPPGTGKVVGVEWDFDSSGKFAEKALLKAAAQTVTLTASHAFAKPGTYFVAMRAFSHRTGNMTTPYARIPNLGRVRVVVK</sequence>
<dbReference type="SUPFAM" id="SSF49299">
    <property type="entry name" value="PKD domain"/>
    <property type="match status" value="1"/>
</dbReference>
<feature type="signal peptide" evidence="1">
    <location>
        <begin position="1"/>
        <end position="28"/>
    </location>
</feature>
<reference evidence="3 4" key="1">
    <citation type="submission" date="2024-03" db="EMBL/GenBank/DDBJ databases">
        <authorList>
            <person name="Jo J.-H."/>
        </authorList>
    </citation>
    <scope>NUCLEOTIDE SEQUENCE [LARGE SCALE GENOMIC DNA]</scope>
    <source>
        <strain evidence="3 4">AS3R-12</strain>
    </source>
</reference>
<keyword evidence="1" id="KW-0732">Signal</keyword>
<dbReference type="Proteomes" id="UP001379235">
    <property type="component" value="Unassembled WGS sequence"/>
</dbReference>
<evidence type="ECO:0000313" key="4">
    <source>
        <dbReference type="Proteomes" id="UP001379235"/>
    </source>
</evidence>
<organism evidence="3 4">
    <name type="scientific">Novosphingobium aquae</name>
    <dbReference type="NCBI Taxonomy" id="3133435"/>
    <lineage>
        <taxon>Bacteria</taxon>
        <taxon>Pseudomonadati</taxon>
        <taxon>Pseudomonadota</taxon>
        <taxon>Alphaproteobacteria</taxon>
        <taxon>Sphingomonadales</taxon>
        <taxon>Sphingomonadaceae</taxon>
        <taxon>Novosphingobium</taxon>
    </lineage>
</organism>
<dbReference type="EMBL" id="JBBHJY010000012">
    <property type="protein sequence ID" value="MEJ6012020.1"/>
    <property type="molecule type" value="Genomic_DNA"/>
</dbReference>
<feature type="chain" id="PRO_5046827628" evidence="1">
    <location>
        <begin position="29"/>
        <end position="703"/>
    </location>
</feature>
<name>A0ABU8SE28_9SPHN</name>
<dbReference type="InterPro" id="IPR035986">
    <property type="entry name" value="PKD_dom_sf"/>
</dbReference>
<keyword evidence="4" id="KW-1185">Reference proteome</keyword>
<evidence type="ECO:0000259" key="2">
    <source>
        <dbReference type="Pfam" id="PF00801"/>
    </source>
</evidence>
<dbReference type="InterPro" id="IPR013783">
    <property type="entry name" value="Ig-like_fold"/>
</dbReference>
<comment type="caution">
    <text evidence="3">The sequence shown here is derived from an EMBL/GenBank/DDBJ whole genome shotgun (WGS) entry which is preliminary data.</text>
</comment>